<dbReference type="InterPro" id="IPR014729">
    <property type="entry name" value="Rossmann-like_a/b/a_fold"/>
</dbReference>
<keyword evidence="6" id="KW-1185">Reference proteome</keyword>
<organism evidence="5 6">
    <name type="scientific">Bariatricus massiliensis</name>
    <dbReference type="NCBI Taxonomy" id="1745713"/>
    <lineage>
        <taxon>Bacteria</taxon>
        <taxon>Bacillati</taxon>
        <taxon>Bacillota</taxon>
        <taxon>Clostridia</taxon>
        <taxon>Lachnospirales</taxon>
        <taxon>Lachnospiraceae</taxon>
        <taxon>Bariatricus</taxon>
    </lineage>
</organism>
<dbReference type="InterPro" id="IPR051786">
    <property type="entry name" value="ASN_synthetase/amidase"/>
</dbReference>
<keyword evidence="3" id="KW-0028">Amino-acid biosynthesis</keyword>
<dbReference type="EMBL" id="JAJCIS010000010">
    <property type="protein sequence ID" value="MCB7388349.1"/>
    <property type="molecule type" value="Genomic_DNA"/>
</dbReference>
<name>A0ABS8DIW9_9FIRM</name>
<dbReference type="PANTHER" id="PTHR43284:SF1">
    <property type="entry name" value="ASPARAGINE SYNTHETASE"/>
    <property type="match status" value="1"/>
</dbReference>
<evidence type="ECO:0000256" key="3">
    <source>
        <dbReference type="ARBA" id="ARBA00022888"/>
    </source>
</evidence>
<keyword evidence="3" id="KW-0061">Asparagine biosynthesis</keyword>
<protein>
    <recommendedName>
        <fullName evidence="2">asparagine synthase (glutamine-hydrolyzing)</fullName>
        <ecNumber evidence="2">6.3.5.4</ecNumber>
    </recommendedName>
</protein>
<sequence>MLGWIIEENGTKRLGKKQIIGTELWFEYKHNGRFLEDKVCIDNEYVFLLLDGVIFNVDELLADSPMGWEEYALTSIQKDQENFLKSLRGSFNGIFINKIEHSINAFVDQLGERPVFYYSGEEKLVVSSNFNWLVENLKNNGLECKPDYDAIKNMLYFGYMMDNKTFVKCIKRVFPGNIVHYKKGVPEEQKYFRFDNSDVLDVSDDELIELIDTTFVKAVRREFEKDKKYGYKHLVDISGGMDARAICFVAKALGYTDVTNICYSQMNADERKITEELIRQLGNDYIFKSLNNASFLYDIDETIKENYGLTFYAGITGGRSLLKTLNPNQFGIEHTGILGDVYGGSFSVHPVYEKPYIMDKQRFTHLLDIDIKTDFLNEFAENELLWFYTRGLLGAVTTHLIRQNYFETYSPFEDIEVLELMFKIPLEKRITDRIYVKWLEKKYPEAVKVKYAQTLCKPTSSKWKIKCMAAWKIAYFKVILPILHKFNSKIELNYRGTMNPVDYWCNTNETLANFIEQYFQNTIELVDNVEIKENLYTMHNEGNAVDKMIMLTVLGVYNVYFK</sequence>
<dbReference type="Gene3D" id="3.60.20.10">
    <property type="entry name" value="Glutamine Phosphoribosylpyrophosphate, subunit 1, domain 1"/>
    <property type="match status" value="1"/>
</dbReference>
<reference evidence="5 6" key="1">
    <citation type="submission" date="2021-10" db="EMBL/GenBank/DDBJ databases">
        <title>Collection of gut derived symbiotic bacterial strains cultured from healthy donors.</title>
        <authorList>
            <person name="Lin H."/>
            <person name="Littmann E."/>
            <person name="Kohout C."/>
            <person name="Pamer E.G."/>
        </authorList>
    </citation>
    <scope>NUCLEOTIDE SEQUENCE [LARGE SCALE GENOMIC DNA]</scope>
    <source>
        <strain evidence="5 6">DFI.1.165</strain>
    </source>
</reference>
<dbReference type="SUPFAM" id="SSF52402">
    <property type="entry name" value="Adenine nucleotide alpha hydrolases-like"/>
    <property type="match status" value="1"/>
</dbReference>
<dbReference type="RefSeq" id="WP_066731359.1">
    <property type="nucleotide sequence ID" value="NZ_JAJCIQ010000010.1"/>
</dbReference>
<dbReference type="Gene3D" id="3.40.50.620">
    <property type="entry name" value="HUPs"/>
    <property type="match status" value="1"/>
</dbReference>
<evidence type="ECO:0000313" key="6">
    <source>
        <dbReference type="Proteomes" id="UP001299546"/>
    </source>
</evidence>
<accession>A0ABS8DIW9</accession>
<evidence type="ECO:0000256" key="2">
    <source>
        <dbReference type="ARBA" id="ARBA00012737"/>
    </source>
</evidence>
<dbReference type="Proteomes" id="UP001299546">
    <property type="component" value="Unassembled WGS sequence"/>
</dbReference>
<dbReference type="PANTHER" id="PTHR43284">
    <property type="entry name" value="ASPARAGINE SYNTHETASE (GLUTAMINE-HYDROLYZING)"/>
    <property type="match status" value="1"/>
</dbReference>
<dbReference type="InterPro" id="IPR029055">
    <property type="entry name" value="Ntn_hydrolases_N"/>
</dbReference>
<dbReference type="SUPFAM" id="SSF56235">
    <property type="entry name" value="N-terminal nucleophile aminohydrolases (Ntn hydrolases)"/>
    <property type="match status" value="1"/>
</dbReference>
<comment type="pathway">
    <text evidence="1">Amino-acid biosynthesis; L-asparagine biosynthesis; L-asparagine from L-aspartate (L-Gln route): step 1/1.</text>
</comment>
<evidence type="ECO:0000256" key="1">
    <source>
        <dbReference type="ARBA" id="ARBA00005187"/>
    </source>
</evidence>
<evidence type="ECO:0000313" key="5">
    <source>
        <dbReference type="EMBL" id="MCB7388349.1"/>
    </source>
</evidence>
<proteinExistence type="predicted"/>
<comment type="caution">
    <text evidence="5">The sequence shown here is derived from an EMBL/GenBank/DDBJ whole genome shotgun (WGS) entry which is preliminary data.</text>
</comment>
<evidence type="ECO:0000256" key="4">
    <source>
        <dbReference type="ARBA" id="ARBA00048741"/>
    </source>
</evidence>
<gene>
    <name evidence="5" type="ORF">LIZ65_13760</name>
</gene>
<dbReference type="EC" id="6.3.5.4" evidence="2"/>
<comment type="catalytic activity">
    <reaction evidence="4">
        <text>L-aspartate + L-glutamine + ATP + H2O = L-asparagine + L-glutamate + AMP + diphosphate + H(+)</text>
        <dbReference type="Rhea" id="RHEA:12228"/>
        <dbReference type="ChEBI" id="CHEBI:15377"/>
        <dbReference type="ChEBI" id="CHEBI:15378"/>
        <dbReference type="ChEBI" id="CHEBI:29985"/>
        <dbReference type="ChEBI" id="CHEBI:29991"/>
        <dbReference type="ChEBI" id="CHEBI:30616"/>
        <dbReference type="ChEBI" id="CHEBI:33019"/>
        <dbReference type="ChEBI" id="CHEBI:58048"/>
        <dbReference type="ChEBI" id="CHEBI:58359"/>
        <dbReference type="ChEBI" id="CHEBI:456215"/>
        <dbReference type="EC" id="6.3.5.4"/>
    </reaction>
</comment>